<dbReference type="PANTHER" id="PTHR10837">
    <property type="entry name" value="PEPTIDYLARGININE DEIMINASE"/>
    <property type="match status" value="1"/>
</dbReference>
<dbReference type="GeneID" id="28840586"/>
<dbReference type="Pfam" id="PF03068">
    <property type="entry name" value="PAD"/>
    <property type="match status" value="1"/>
</dbReference>
<dbReference type="SUPFAM" id="SSF55909">
    <property type="entry name" value="Pentein"/>
    <property type="match status" value="1"/>
</dbReference>
<reference evidence="4" key="2">
    <citation type="journal article" date="2018" name="Nat. Commun.">
        <title>Extreme sensitivity to ultraviolet light in the fungal pathogen causing white-nose syndrome of bats.</title>
        <authorList>
            <person name="Palmer J.M."/>
            <person name="Drees K.P."/>
            <person name="Foster J.T."/>
            <person name="Lindner D.L."/>
        </authorList>
    </citation>
    <scope>NUCLEOTIDE SEQUENCE [LARGE SCALE GENOMIC DNA]</scope>
    <source>
        <strain evidence="4">UAMH 10579</strain>
    </source>
</reference>
<dbReference type="Proteomes" id="UP000091956">
    <property type="component" value="Unassembled WGS sequence"/>
</dbReference>
<gene>
    <name evidence="3" type="ORF">VE01_07200</name>
</gene>
<protein>
    <recommendedName>
        <fullName evidence="2">Protein-arginine deiminase C-terminal domain-containing protein</fullName>
    </recommendedName>
</protein>
<dbReference type="InterPro" id="IPR036556">
    <property type="entry name" value="PAD_central_sf"/>
</dbReference>
<dbReference type="InterPro" id="IPR004303">
    <property type="entry name" value="PAD"/>
</dbReference>
<evidence type="ECO:0000313" key="3">
    <source>
        <dbReference type="EMBL" id="OBT94486.2"/>
    </source>
</evidence>
<name>A0A1B8GF81_9PEZI</name>
<dbReference type="AlphaFoldDB" id="A0A1B8GF81"/>
<keyword evidence="1" id="KW-0472">Membrane</keyword>
<dbReference type="GO" id="GO:0005509">
    <property type="term" value="F:calcium ion binding"/>
    <property type="evidence" value="ECO:0007669"/>
    <property type="project" value="InterPro"/>
</dbReference>
<dbReference type="GO" id="GO:0005737">
    <property type="term" value="C:cytoplasm"/>
    <property type="evidence" value="ECO:0007669"/>
    <property type="project" value="InterPro"/>
</dbReference>
<sequence length="616" mass="67583">MIFKLFIQILLYNNYIQQKKMAGGLLSLLIIATCGLSVALKADIRADSNRDGIVDIHGRSDLPDKLSDSNDAGAIFLANIGDTDRRCSKLALSGPALSNEELAACNDASDDIQRAPQYLAPLRTVPIPKPNPKASGTITIQDPNSRSKVRIFRLEGSQWITTGNEHVFSQHELAAGLKLGIDARDTRRPGVWDGRVAVTFTVHDGRSTAKDTVSLRVAPVLTHHHAQAAREVFTTAGNYSEGANFFQGWFVDRLQNALDKTRGRYPLTQFHGSDDIWAQDFVEPGYTSMPGPNGPIVLHIMIRSAQDERVAGRQVFEYLRKSGVGAVQHLGGERNDINAMGNLETIPPYEFRGKRYRAGRIIMGAHNTTTPFIMDYLRAQQVQDPLLLDTDCLAIGHVDEIVQFLPVNSRRGWVMLVADPISGVEMLQNAVKHGHGDTRAFSRENDTVGNPTDLFMIPGGLHGVPDDSISEVLAWDGILKANTAIAACMQRNIRILKAETGITDAEIIRMPVMFRTGLAFAPDNGIGPERNASTTLGVSLYPNPINGLALNHGDILAPTPWGPVIDGVDILASAVQTIYRKLGYQVSFVDNWNSHHTWGGEVHCGTNVVRDGKRWW</sequence>
<dbReference type="SUPFAM" id="SSF110083">
    <property type="entry name" value="Peptidylarginine deiminase Pad4, middle domain"/>
    <property type="match status" value="1"/>
</dbReference>
<dbReference type="RefSeq" id="XP_018128219.2">
    <property type="nucleotide sequence ID" value="XM_018276635.2"/>
</dbReference>
<keyword evidence="1" id="KW-0812">Transmembrane</keyword>
<dbReference type="PANTHER" id="PTHR10837:SF8">
    <property type="entry name" value="PROTEIN-ARGININE DEIMINASE"/>
    <property type="match status" value="1"/>
</dbReference>
<evidence type="ECO:0000259" key="2">
    <source>
        <dbReference type="Pfam" id="PF03068"/>
    </source>
</evidence>
<feature type="transmembrane region" description="Helical" evidence="1">
    <location>
        <begin position="21"/>
        <end position="40"/>
    </location>
</feature>
<organism evidence="3 4">
    <name type="scientific">Pseudogymnoascus verrucosus</name>
    <dbReference type="NCBI Taxonomy" id="342668"/>
    <lineage>
        <taxon>Eukaryota</taxon>
        <taxon>Fungi</taxon>
        <taxon>Dikarya</taxon>
        <taxon>Ascomycota</taxon>
        <taxon>Pezizomycotina</taxon>
        <taxon>Leotiomycetes</taxon>
        <taxon>Thelebolales</taxon>
        <taxon>Thelebolaceae</taxon>
        <taxon>Pseudogymnoascus</taxon>
    </lineage>
</organism>
<dbReference type="Gene3D" id="3.75.10.10">
    <property type="entry name" value="L-arginine/glycine Amidinotransferase, Chain A"/>
    <property type="match status" value="1"/>
</dbReference>
<evidence type="ECO:0000256" key="1">
    <source>
        <dbReference type="SAM" id="Phobius"/>
    </source>
</evidence>
<evidence type="ECO:0000313" key="4">
    <source>
        <dbReference type="Proteomes" id="UP000091956"/>
    </source>
</evidence>
<accession>A0A1B8GF81</accession>
<keyword evidence="1" id="KW-1133">Transmembrane helix</keyword>
<dbReference type="STRING" id="342668.A0A1B8GF81"/>
<dbReference type="GO" id="GO:0004668">
    <property type="term" value="F:protein-arginine deiminase activity"/>
    <property type="evidence" value="ECO:0007669"/>
    <property type="project" value="InterPro"/>
</dbReference>
<dbReference type="EMBL" id="KV460243">
    <property type="protein sequence ID" value="OBT94486.2"/>
    <property type="molecule type" value="Genomic_DNA"/>
</dbReference>
<reference evidence="3 4" key="1">
    <citation type="submission" date="2016-03" db="EMBL/GenBank/DDBJ databases">
        <title>Comparative genomics of Pseudogymnoascus destructans, the fungus causing white-nose syndrome of bats.</title>
        <authorList>
            <person name="Palmer J.M."/>
            <person name="Drees K.P."/>
            <person name="Foster J.T."/>
            <person name="Lindner D.L."/>
        </authorList>
    </citation>
    <scope>NUCLEOTIDE SEQUENCE [LARGE SCALE GENOMIC DNA]</scope>
    <source>
        <strain evidence="3 4">UAMH 10579</strain>
    </source>
</reference>
<keyword evidence="4" id="KW-1185">Reference proteome</keyword>
<dbReference type="InterPro" id="IPR013530">
    <property type="entry name" value="PAD_C"/>
</dbReference>
<proteinExistence type="predicted"/>
<feature type="domain" description="Protein-arginine deiminase C-terminal" evidence="2">
    <location>
        <begin position="208"/>
        <end position="616"/>
    </location>
</feature>